<evidence type="ECO:0000256" key="1">
    <source>
        <dbReference type="SAM" id="MobiDB-lite"/>
    </source>
</evidence>
<gene>
    <name evidence="3" type="ORF">KFE25_008086</name>
</gene>
<proteinExistence type="predicted"/>
<organism evidence="3 4">
    <name type="scientific">Diacronema lutheri</name>
    <name type="common">Unicellular marine alga</name>
    <name type="synonym">Monochrysis lutheri</name>
    <dbReference type="NCBI Taxonomy" id="2081491"/>
    <lineage>
        <taxon>Eukaryota</taxon>
        <taxon>Haptista</taxon>
        <taxon>Haptophyta</taxon>
        <taxon>Pavlovophyceae</taxon>
        <taxon>Pavlovales</taxon>
        <taxon>Pavlovaceae</taxon>
        <taxon>Diacronema</taxon>
    </lineage>
</organism>
<evidence type="ECO:0000313" key="3">
    <source>
        <dbReference type="EMBL" id="KAG8466707.1"/>
    </source>
</evidence>
<evidence type="ECO:0000313" key="4">
    <source>
        <dbReference type="Proteomes" id="UP000751190"/>
    </source>
</evidence>
<sequence>MVSPSPMLSLVFALSSGSVKGPNRNSLTHPSRFSLQLPGVHRTARAHAPVFPDSFRGRSSVPLLHAQEGDGQSDVSGERQNGQTRNENDEMGVDFSWDGGTIALVLGALLAIQFFVLANI</sequence>
<feature type="compositionally biased region" description="Polar residues" evidence="1">
    <location>
        <begin position="73"/>
        <end position="85"/>
    </location>
</feature>
<feature type="transmembrane region" description="Helical" evidence="2">
    <location>
        <begin position="99"/>
        <end position="118"/>
    </location>
</feature>
<keyword evidence="2" id="KW-1133">Transmembrane helix</keyword>
<dbReference type="EMBL" id="JAGTXO010000007">
    <property type="protein sequence ID" value="KAG8466707.1"/>
    <property type="molecule type" value="Genomic_DNA"/>
</dbReference>
<name>A0A8J5XN49_DIALT</name>
<protein>
    <submittedName>
        <fullName evidence="3">Uncharacterized protein</fullName>
    </submittedName>
</protein>
<keyword evidence="2" id="KW-0812">Transmembrane</keyword>
<feature type="region of interest" description="Disordered" evidence="1">
    <location>
        <begin position="61"/>
        <end position="92"/>
    </location>
</feature>
<keyword evidence="4" id="KW-1185">Reference proteome</keyword>
<dbReference type="AlphaFoldDB" id="A0A8J5XN49"/>
<evidence type="ECO:0000256" key="2">
    <source>
        <dbReference type="SAM" id="Phobius"/>
    </source>
</evidence>
<reference evidence="3" key="1">
    <citation type="submission" date="2021-05" db="EMBL/GenBank/DDBJ databases">
        <title>The genome of the haptophyte Pavlova lutheri (Diacronema luteri, Pavlovales) - a model for lipid biosynthesis in eukaryotic algae.</title>
        <authorList>
            <person name="Hulatt C.J."/>
            <person name="Posewitz M.C."/>
        </authorList>
    </citation>
    <scope>NUCLEOTIDE SEQUENCE</scope>
    <source>
        <strain evidence="3">NIVA-4/92</strain>
    </source>
</reference>
<comment type="caution">
    <text evidence="3">The sequence shown here is derived from an EMBL/GenBank/DDBJ whole genome shotgun (WGS) entry which is preliminary data.</text>
</comment>
<keyword evidence="2" id="KW-0472">Membrane</keyword>
<dbReference type="Proteomes" id="UP000751190">
    <property type="component" value="Unassembled WGS sequence"/>
</dbReference>
<dbReference type="OrthoDB" id="10534703at2759"/>
<accession>A0A8J5XN49</accession>